<dbReference type="Gene3D" id="3.40.630.30">
    <property type="match status" value="1"/>
</dbReference>
<evidence type="ECO:0000313" key="2">
    <source>
        <dbReference type="EMBL" id="SYX83282.1"/>
    </source>
</evidence>
<evidence type="ECO:0000313" key="3">
    <source>
        <dbReference type="Proteomes" id="UP000304148"/>
    </source>
</evidence>
<dbReference type="Pfam" id="PF00583">
    <property type="entry name" value="Acetyltransf_1"/>
    <property type="match status" value="1"/>
</dbReference>
<feature type="domain" description="N-acetyltransferase" evidence="1">
    <location>
        <begin position="15"/>
        <end position="178"/>
    </location>
</feature>
<accession>A0A383R9M7</accession>
<dbReference type="InterPro" id="IPR000182">
    <property type="entry name" value="GNAT_dom"/>
</dbReference>
<dbReference type="Proteomes" id="UP000304148">
    <property type="component" value="Chromosome"/>
</dbReference>
<dbReference type="EMBL" id="LS992241">
    <property type="protein sequence ID" value="SYX83282.1"/>
    <property type="molecule type" value="Genomic_DNA"/>
</dbReference>
<keyword evidence="2" id="KW-0808">Transferase</keyword>
<organism evidence="2 3">
    <name type="scientific">Paenibacillus alvei</name>
    <name type="common">Bacillus alvei</name>
    <dbReference type="NCBI Taxonomy" id="44250"/>
    <lineage>
        <taxon>Bacteria</taxon>
        <taxon>Bacillati</taxon>
        <taxon>Bacillota</taxon>
        <taxon>Bacilli</taxon>
        <taxon>Bacillales</taxon>
        <taxon>Paenibacillaceae</taxon>
        <taxon>Paenibacillus</taxon>
    </lineage>
</organism>
<dbReference type="PROSITE" id="PS51186">
    <property type="entry name" value="GNAT"/>
    <property type="match status" value="1"/>
</dbReference>
<proteinExistence type="predicted"/>
<gene>
    <name evidence="2" type="ORF">PBLR_11704</name>
</gene>
<sequence>MENTIIKQHYIAQEYLICPATSEHFEAMLNVFLETAEWLRSKGIRQWGHFLDGYGRDDITASIDSGSAYVVLQGDTVIGTVCVLIEPEEWDHHIWPDTNLGDSVMIHRLAVSRDYAGKGIGKHIVTWVENGLQFPSTKKYIRLDCVGDNEKLNAYYVTQGFEKVGSTDGHSKYQKEIGVVVS</sequence>
<dbReference type="AlphaFoldDB" id="A0A383R9M7"/>
<dbReference type="InterPro" id="IPR016181">
    <property type="entry name" value="Acyl_CoA_acyltransferase"/>
</dbReference>
<name>A0A383R9M7_PAEAL</name>
<protein>
    <submittedName>
        <fullName evidence="2">GNAT family acetyltransferase</fullName>
    </submittedName>
</protein>
<dbReference type="GO" id="GO:0016747">
    <property type="term" value="F:acyltransferase activity, transferring groups other than amino-acyl groups"/>
    <property type="evidence" value="ECO:0007669"/>
    <property type="project" value="InterPro"/>
</dbReference>
<dbReference type="SUPFAM" id="SSF55729">
    <property type="entry name" value="Acyl-CoA N-acyltransferases (Nat)"/>
    <property type="match status" value="1"/>
</dbReference>
<dbReference type="CDD" id="cd04301">
    <property type="entry name" value="NAT_SF"/>
    <property type="match status" value="1"/>
</dbReference>
<dbReference type="RefSeq" id="WP_138185403.1">
    <property type="nucleotide sequence ID" value="NZ_LS992241.1"/>
</dbReference>
<reference evidence="3" key="1">
    <citation type="submission" date="2018-08" db="EMBL/GenBank/DDBJ databases">
        <authorList>
            <person name="Chevrot R."/>
        </authorList>
    </citation>
    <scope>NUCLEOTIDE SEQUENCE [LARGE SCALE GENOMIC DNA]</scope>
</reference>
<evidence type="ECO:0000259" key="1">
    <source>
        <dbReference type="PROSITE" id="PS51186"/>
    </source>
</evidence>